<evidence type="ECO:0000256" key="9">
    <source>
        <dbReference type="ARBA" id="ARBA00038605"/>
    </source>
</evidence>
<dbReference type="PANTHER" id="PTHR20935">
    <property type="entry name" value="PHOSPHOGLYCERATE MUTASE-RELATED"/>
    <property type="match status" value="1"/>
</dbReference>
<accession>A0ABD1DNT0</accession>
<dbReference type="EC" id="3.1.3.16" evidence="3"/>
<keyword evidence="17" id="KW-1185">Reference proteome</keyword>
<reference evidence="16 17" key="1">
    <citation type="submission" date="2024-05" db="EMBL/GenBank/DDBJ databases">
        <title>Culex pipiens pipiens assembly and annotation.</title>
        <authorList>
            <person name="Alout H."/>
            <person name="Durand T."/>
        </authorList>
    </citation>
    <scope>NUCLEOTIDE SEQUENCE [LARGE SCALE GENOMIC DNA]</scope>
    <source>
        <strain evidence="16">HA-2024</strain>
        <tissue evidence="16">Whole body</tissue>
    </source>
</reference>
<dbReference type="EMBL" id="JBEHCU010004866">
    <property type="protein sequence ID" value="KAL1401427.1"/>
    <property type="molecule type" value="Genomic_DNA"/>
</dbReference>
<evidence type="ECO:0000256" key="15">
    <source>
        <dbReference type="PIRSR" id="PIRSR613078-2"/>
    </source>
</evidence>
<keyword evidence="7" id="KW-0472">Membrane</keyword>
<feature type="binding site" evidence="15">
    <location>
        <begin position="99"/>
        <end position="104"/>
    </location>
    <ligand>
        <name>substrate</name>
    </ligand>
</feature>
<comment type="catalytic activity">
    <reaction evidence="13">
        <text>O-phospho-L-seryl-[protein] + H2O = L-seryl-[protein] + phosphate</text>
        <dbReference type="Rhea" id="RHEA:20629"/>
        <dbReference type="Rhea" id="RHEA-COMP:9863"/>
        <dbReference type="Rhea" id="RHEA-COMP:11604"/>
        <dbReference type="ChEBI" id="CHEBI:15377"/>
        <dbReference type="ChEBI" id="CHEBI:29999"/>
        <dbReference type="ChEBI" id="CHEBI:43474"/>
        <dbReference type="ChEBI" id="CHEBI:83421"/>
        <dbReference type="EC" id="3.1.3.16"/>
    </reaction>
</comment>
<gene>
    <name evidence="16" type="ORF">pipiens_006606</name>
</gene>
<dbReference type="PANTHER" id="PTHR20935:SF0">
    <property type="entry name" value="SERINE_THREONINE-PROTEIN PHOSPHATASE PGAM5, MITOCHONDRIAL"/>
    <property type="match status" value="1"/>
</dbReference>
<dbReference type="InterPro" id="IPR029033">
    <property type="entry name" value="His_PPase_superfam"/>
</dbReference>
<dbReference type="Gene3D" id="3.40.50.1240">
    <property type="entry name" value="Phosphoglycerate mutase-like"/>
    <property type="match status" value="2"/>
</dbReference>
<keyword evidence="6" id="KW-0496">Mitochondrion</keyword>
<evidence type="ECO:0000256" key="5">
    <source>
        <dbReference type="ARBA" id="ARBA00022801"/>
    </source>
</evidence>
<dbReference type="FunFam" id="3.40.50.1240:FF:000009">
    <property type="entry name" value="serine/threonine-protein phosphatase PGAM5, mitochondrial isoform X1"/>
    <property type="match status" value="1"/>
</dbReference>
<comment type="caution">
    <text evidence="16">The sequence shown here is derived from an EMBL/GenBank/DDBJ whole genome shotgun (WGS) entry which is preliminary data.</text>
</comment>
<sequence>MGSWTRMQRMASLTVGAVGGAAGFWYASRQWNQRQVHASWTTNFEVSKCGKWDYNWDHRDPRSLVEPVGDNVDPVVQNRYNEKLDKKRTRVTRHLILVRHGQYNMDGRTDAERYLTEKGRKQAACSGERLKQLGFDFDKIIRSTMTRAQETAKIISGSLPELKLHDDAMLEEGAPIPPEPPVGHWRPEVSQFFEDGARIEAAFRKYFHRAEPDQKQDTYTLVVCHANVIRYFVCRALQFPPEAWLRISLGHASITWISVMDDGRVTLRTLGETGHMPKELLSRPSNQTKARGTRNLILIRHGQYNLDGRNDSERYLTEVGQKQVALTANYLKRLGVKFDRIVRSTMTRARESAKIISESFPGLKLLDEPLLIEGTPIRPDPPSSSRHSDSEIATTHARIEAAFRKYFHRGDPTVQKQGDTYTPVVCHANVIRYLVCRALQIPPEAWLRMSLAHASLTWIAIGNKGRVSLRSLGEASHIPPELQSR</sequence>
<evidence type="ECO:0000256" key="14">
    <source>
        <dbReference type="ARBA" id="ARBA00048336"/>
    </source>
</evidence>
<keyword evidence="4" id="KW-1000">Mitochondrion outer membrane</keyword>
<dbReference type="SMART" id="SM00855">
    <property type="entry name" value="PGAM"/>
    <property type="match status" value="2"/>
</dbReference>
<keyword evidence="5" id="KW-0378">Hydrolase</keyword>
<evidence type="ECO:0000313" key="17">
    <source>
        <dbReference type="Proteomes" id="UP001562425"/>
    </source>
</evidence>
<dbReference type="GO" id="GO:0004722">
    <property type="term" value="F:protein serine/threonine phosphatase activity"/>
    <property type="evidence" value="ECO:0007669"/>
    <property type="project" value="UniProtKB-EC"/>
</dbReference>
<evidence type="ECO:0000256" key="13">
    <source>
        <dbReference type="ARBA" id="ARBA00047761"/>
    </source>
</evidence>
<dbReference type="InterPro" id="IPR051021">
    <property type="entry name" value="Mito_Ser/Thr_phosphatase"/>
</dbReference>
<evidence type="ECO:0000256" key="6">
    <source>
        <dbReference type="ARBA" id="ARBA00023128"/>
    </source>
</evidence>
<feature type="binding site" evidence="15">
    <location>
        <position position="147"/>
    </location>
    <ligand>
        <name>substrate</name>
    </ligand>
</feature>
<comment type="catalytic activity">
    <reaction evidence="14">
        <text>O-phospho-L-threonyl-[protein] + H2O = L-threonyl-[protein] + phosphate</text>
        <dbReference type="Rhea" id="RHEA:47004"/>
        <dbReference type="Rhea" id="RHEA-COMP:11060"/>
        <dbReference type="Rhea" id="RHEA-COMP:11605"/>
        <dbReference type="ChEBI" id="CHEBI:15377"/>
        <dbReference type="ChEBI" id="CHEBI:30013"/>
        <dbReference type="ChEBI" id="CHEBI:43474"/>
        <dbReference type="ChEBI" id="CHEBI:61977"/>
        <dbReference type="EC" id="3.1.3.16"/>
    </reaction>
</comment>
<comment type="function">
    <text evidence="8">Displays phosphatase activity for serine/threonine residues, and dephosphorylates and activates Pk92B kinase. Has apparently no phosphoglycerate mutase activity.</text>
</comment>
<name>A0ABD1DNT0_CULPP</name>
<dbReference type="Pfam" id="PF00300">
    <property type="entry name" value="His_Phos_1"/>
    <property type="match status" value="3"/>
</dbReference>
<comment type="similarity">
    <text evidence="2">Belongs to the phosphoglycerate mutase family. BPG-dependent PGAM subfamily.</text>
</comment>
<comment type="subcellular location">
    <subcellularLocation>
        <location evidence="1">Mitochondrion outer membrane</location>
    </subcellularLocation>
</comment>
<evidence type="ECO:0000256" key="8">
    <source>
        <dbReference type="ARBA" id="ARBA00037234"/>
    </source>
</evidence>
<evidence type="ECO:0000256" key="1">
    <source>
        <dbReference type="ARBA" id="ARBA00004294"/>
    </source>
</evidence>
<dbReference type="AlphaFoldDB" id="A0ABD1DNT0"/>
<organism evidence="16 17">
    <name type="scientific">Culex pipiens pipiens</name>
    <name type="common">Northern house mosquito</name>
    <dbReference type="NCBI Taxonomy" id="38569"/>
    <lineage>
        <taxon>Eukaryota</taxon>
        <taxon>Metazoa</taxon>
        <taxon>Ecdysozoa</taxon>
        <taxon>Arthropoda</taxon>
        <taxon>Hexapoda</taxon>
        <taxon>Insecta</taxon>
        <taxon>Pterygota</taxon>
        <taxon>Neoptera</taxon>
        <taxon>Endopterygota</taxon>
        <taxon>Diptera</taxon>
        <taxon>Nematocera</taxon>
        <taxon>Culicoidea</taxon>
        <taxon>Culicidae</taxon>
        <taxon>Culicinae</taxon>
        <taxon>Culicini</taxon>
        <taxon>Culex</taxon>
        <taxon>Culex</taxon>
    </lineage>
</organism>
<evidence type="ECO:0000256" key="2">
    <source>
        <dbReference type="ARBA" id="ARBA00006717"/>
    </source>
</evidence>
<dbReference type="SUPFAM" id="SSF53254">
    <property type="entry name" value="Phosphoglycerate mutase-like"/>
    <property type="match status" value="2"/>
</dbReference>
<evidence type="ECO:0000256" key="4">
    <source>
        <dbReference type="ARBA" id="ARBA00022787"/>
    </source>
</evidence>
<evidence type="ECO:0000256" key="12">
    <source>
        <dbReference type="ARBA" id="ARBA00042520"/>
    </source>
</evidence>
<comment type="subunit">
    <text evidence="9">Interacts with Pk92B/ASK1.</text>
</comment>
<dbReference type="Proteomes" id="UP001562425">
    <property type="component" value="Unassembled WGS sequence"/>
</dbReference>
<evidence type="ECO:0000313" key="16">
    <source>
        <dbReference type="EMBL" id="KAL1401427.1"/>
    </source>
</evidence>
<dbReference type="CDD" id="cd07067">
    <property type="entry name" value="HP_PGM_like"/>
    <property type="match status" value="2"/>
</dbReference>
<dbReference type="GO" id="GO:0005741">
    <property type="term" value="C:mitochondrial outer membrane"/>
    <property type="evidence" value="ECO:0007669"/>
    <property type="project" value="UniProtKB-SubCell"/>
</dbReference>
<evidence type="ECO:0000256" key="10">
    <source>
        <dbReference type="ARBA" id="ARBA00039765"/>
    </source>
</evidence>
<dbReference type="InterPro" id="IPR013078">
    <property type="entry name" value="His_Pase_superF_clade-1"/>
</dbReference>
<evidence type="ECO:0000256" key="11">
    <source>
        <dbReference type="ARBA" id="ARBA00040722"/>
    </source>
</evidence>
<evidence type="ECO:0000256" key="7">
    <source>
        <dbReference type="ARBA" id="ARBA00023136"/>
    </source>
</evidence>
<protein>
    <recommendedName>
        <fullName evidence="10">Serine/threonine-protein phosphatase PGAM5, mitochondrial</fullName>
        <ecNumber evidence="3">3.1.3.16</ecNumber>
    </recommendedName>
    <alternativeName>
        <fullName evidence="12">Phosphoglycerate mutase family member 5 homolog</fullName>
    </alternativeName>
    <alternativeName>
        <fullName evidence="11">Serine/threonine-protein phosphatase Pgam5, mitochondrial</fullName>
    </alternativeName>
</protein>
<evidence type="ECO:0000256" key="3">
    <source>
        <dbReference type="ARBA" id="ARBA00013081"/>
    </source>
</evidence>
<proteinExistence type="inferred from homology"/>